<dbReference type="InterPro" id="IPR029058">
    <property type="entry name" value="AB_hydrolase_fold"/>
</dbReference>
<dbReference type="InterPro" id="IPR013094">
    <property type="entry name" value="AB_hydrolase_3"/>
</dbReference>
<dbReference type="GO" id="GO:0016787">
    <property type="term" value="F:hydrolase activity"/>
    <property type="evidence" value="ECO:0007669"/>
    <property type="project" value="UniProtKB-KW"/>
</dbReference>
<organism evidence="3 4">
    <name type="scientific">Natranaerovirga pectinivora</name>
    <dbReference type="NCBI Taxonomy" id="682400"/>
    <lineage>
        <taxon>Bacteria</taxon>
        <taxon>Bacillati</taxon>
        <taxon>Bacillota</taxon>
        <taxon>Clostridia</taxon>
        <taxon>Lachnospirales</taxon>
        <taxon>Natranaerovirgaceae</taxon>
        <taxon>Natranaerovirga</taxon>
    </lineage>
</organism>
<dbReference type="InterPro" id="IPR050300">
    <property type="entry name" value="GDXG_lipolytic_enzyme"/>
</dbReference>
<evidence type="ECO:0000256" key="1">
    <source>
        <dbReference type="ARBA" id="ARBA00022801"/>
    </source>
</evidence>
<reference evidence="3 4" key="1">
    <citation type="submission" date="2019-03" db="EMBL/GenBank/DDBJ databases">
        <title>Genomic Encyclopedia of Type Strains, Phase IV (KMG-IV): sequencing the most valuable type-strain genomes for metagenomic binning, comparative biology and taxonomic classification.</title>
        <authorList>
            <person name="Goeker M."/>
        </authorList>
    </citation>
    <scope>NUCLEOTIDE SEQUENCE [LARGE SCALE GENOMIC DNA]</scope>
    <source>
        <strain evidence="3 4">DSM 24629</strain>
    </source>
</reference>
<dbReference type="PANTHER" id="PTHR48081:SF8">
    <property type="entry name" value="ALPHA_BETA HYDROLASE FOLD-3 DOMAIN-CONTAINING PROTEIN-RELATED"/>
    <property type="match status" value="1"/>
</dbReference>
<name>A0A4R3MIA4_9FIRM</name>
<feature type="domain" description="Alpha/beta hydrolase fold-3" evidence="2">
    <location>
        <begin position="82"/>
        <end position="288"/>
    </location>
</feature>
<dbReference type="Proteomes" id="UP000294902">
    <property type="component" value="Unassembled WGS sequence"/>
</dbReference>
<proteinExistence type="predicted"/>
<dbReference type="OrthoDB" id="9815425at2"/>
<dbReference type="EMBL" id="SMAL01000013">
    <property type="protein sequence ID" value="TCT12191.1"/>
    <property type="molecule type" value="Genomic_DNA"/>
</dbReference>
<accession>A0A4R3MIA4</accession>
<comment type="caution">
    <text evidence="3">The sequence shown here is derived from an EMBL/GenBank/DDBJ whole genome shotgun (WGS) entry which is preliminary data.</text>
</comment>
<dbReference type="AlphaFoldDB" id="A0A4R3MIA4"/>
<evidence type="ECO:0000313" key="4">
    <source>
        <dbReference type="Proteomes" id="UP000294902"/>
    </source>
</evidence>
<evidence type="ECO:0000313" key="3">
    <source>
        <dbReference type="EMBL" id="TCT12191.1"/>
    </source>
</evidence>
<keyword evidence="4" id="KW-1185">Reference proteome</keyword>
<dbReference type="PANTHER" id="PTHR48081">
    <property type="entry name" value="AB HYDROLASE SUPERFAMILY PROTEIN C4A8.06C"/>
    <property type="match status" value="1"/>
</dbReference>
<sequence>MRVKFSMIDKDLRTTGRIIKIANNTFTESRFRLMHKLSRKNNIKIKDNTIQFTEEWILRKDGSKMRICIFRPLIPKEGVPGVLWIHGGGYAIGSPEVSKIYAKKFIEASNCVFIAPDYRLSIESPYPAALEDSYETLLWMKSHAKELGISDNQLMVGGDSAGGGLTAALTLYARDKGEVNIAFQMPLYPMIDDRMITESAKGNNAPVWNSKSNFNGWKLYLGNLFGTSNVPCYAAAARSEDYSNLPPTVTFVGDLEPFRDETIQYVENLRKAGIPVEFQIFNGCYHGFDQICPKAEITQKALEFLVNSFEYALEHYFAEQNINQEAGNRSEIKD</sequence>
<evidence type="ECO:0000259" key="2">
    <source>
        <dbReference type="Pfam" id="PF07859"/>
    </source>
</evidence>
<dbReference type="Gene3D" id="3.40.50.1820">
    <property type="entry name" value="alpha/beta hydrolase"/>
    <property type="match status" value="1"/>
</dbReference>
<dbReference type="Pfam" id="PF07859">
    <property type="entry name" value="Abhydrolase_3"/>
    <property type="match status" value="1"/>
</dbReference>
<gene>
    <name evidence="3" type="ORF">EDC18_11337</name>
</gene>
<protein>
    <submittedName>
        <fullName evidence="3">Acetyl esterase/lipase</fullName>
    </submittedName>
</protein>
<keyword evidence="1" id="KW-0378">Hydrolase</keyword>
<dbReference type="SUPFAM" id="SSF53474">
    <property type="entry name" value="alpha/beta-Hydrolases"/>
    <property type="match status" value="1"/>
</dbReference>
<dbReference type="RefSeq" id="WP_132253928.1">
    <property type="nucleotide sequence ID" value="NZ_SMAL01000013.1"/>
</dbReference>